<feature type="region of interest" description="Disordered" evidence="1">
    <location>
        <begin position="76"/>
        <end position="107"/>
    </location>
</feature>
<name>A0A9Q3CRQ8_9BASI</name>
<dbReference type="Proteomes" id="UP000765509">
    <property type="component" value="Unassembled WGS sequence"/>
</dbReference>
<accession>A0A9Q3CRQ8</accession>
<keyword evidence="3" id="KW-1185">Reference proteome</keyword>
<dbReference type="AlphaFoldDB" id="A0A9Q3CRQ8"/>
<gene>
    <name evidence="2" type="ORF">O181_029049</name>
</gene>
<reference evidence="2" key="1">
    <citation type="submission" date="2021-03" db="EMBL/GenBank/DDBJ databases">
        <title>Draft genome sequence of rust myrtle Austropuccinia psidii MF-1, a brazilian biotype.</title>
        <authorList>
            <person name="Quecine M.C."/>
            <person name="Pachon D.M.R."/>
            <person name="Bonatelli M.L."/>
            <person name="Correr F.H."/>
            <person name="Franceschini L.M."/>
            <person name="Leite T.F."/>
            <person name="Margarido G.R.A."/>
            <person name="Almeida C.A."/>
            <person name="Ferrarezi J.A."/>
            <person name="Labate C.A."/>
        </authorList>
    </citation>
    <scope>NUCLEOTIDE SEQUENCE</scope>
    <source>
        <strain evidence="2">MF-1</strain>
    </source>
</reference>
<evidence type="ECO:0000256" key="1">
    <source>
        <dbReference type="SAM" id="MobiDB-lite"/>
    </source>
</evidence>
<organism evidence="2 3">
    <name type="scientific">Austropuccinia psidii MF-1</name>
    <dbReference type="NCBI Taxonomy" id="1389203"/>
    <lineage>
        <taxon>Eukaryota</taxon>
        <taxon>Fungi</taxon>
        <taxon>Dikarya</taxon>
        <taxon>Basidiomycota</taxon>
        <taxon>Pucciniomycotina</taxon>
        <taxon>Pucciniomycetes</taxon>
        <taxon>Pucciniales</taxon>
        <taxon>Sphaerophragmiaceae</taxon>
        <taxon>Austropuccinia</taxon>
    </lineage>
</organism>
<sequence>MTIAPHEIEAFQHLSLFIKDIRIVTCHQSKMMTSNYSLSHSTSCCRGRNPTAWPEAWKKGHPQDESCSYDYLSSPPTANAKSRIPSTTKDFNFESFQRTGSQSGSKD</sequence>
<comment type="caution">
    <text evidence="2">The sequence shown here is derived from an EMBL/GenBank/DDBJ whole genome shotgun (WGS) entry which is preliminary data.</text>
</comment>
<dbReference type="EMBL" id="AVOT02010027">
    <property type="protein sequence ID" value="MBW0489334.1"/>
    <property type="molecule type" value="Genomic_DNA"/>
</dbReference>
<evidence type="ECO:0000313" key="3">
    <source>
        <dbReference type="Proteomes" id="UP000765509"/>
    </source>
</evidence>
<proteinExistence type="predicted"/>
<protein>
    <submittedName>
        <fullName evidence="2">Uncharacterized protein</fullName>
    </submittedName>
</protein>
<evidence type="ECO:0000313" key="2">
    <source>
        <dbReference type="EMBL" id="MBW0489334.1"/>
    </source>
</evidence>